<dbReference type="InterPro" id="IPR002843">
    <property type="entry name" value="ATPase_V0-cplx_csu/dsu"/>
</dbReference>
<accession>K1R4X1</accession>
<proteinExistence type="predicted"/>
<protein>
    <submittedName>
        <fullName evidence="3">Type H+-ATPase subunit C</fullName>
    </submittedName>
</protein>
<dbReference type="InterPro" id="IPR050873">
    <property type="entry name" value="V-ATPase_V0D/AC39_subunit"/>
</dbReference>
<dbReference type="Pfam" id="PF01992">
    <property type="entry name" value="vATP-synt_AC39"/>
    <property type="match status" value="1"/>
</dbReference>
<feature type="non-terminal residue" evidence="3">
    <location>
        <position position="220"/>
    </location>
</feature>
<dbReference type="PANTHER" id="PTHR38682">
    <property type="entry name" value="V-TYPE ATP SYNTHASE SUBUNIT C"/>
    <property type="match status" value="1"/>
</dbReference>
<evidence type="ECO:0000256" key="1">
    <source>
        <dbReference type="ARBA" id="ARBA00022448"/>
    </source>
</evidence>
<dbReference type="PANTHER" id="PTHR38682:SF1">
    <property type="entry name" value="V-TYPE ATP SYNTHASE SUBUNIT C"/>
    <property type="match status" value="1"/>
</dbReference>
<sequence>MSAGSAAVIAKARAKYGGLLGLDEYKTLISKANVGEIVAQLKTYGDFCEDFSAVDNTVRRSQTERLMEKRLFRIYDELRKFCPGSKNKFYDFLLIQEEIKQIINAAMYIGAGVYDLFIPGFPGYLTNICSYDIRALSKARTFDEILDVLKGTPYYDVLAPLSDGTKAFPPIVSVDYELTKYLYTTLFSRIKKDMSGSERTEVEKCIRRCCDMYNIKICYR</sequence>
<dbReference type="InterPro" id="IPR044911">
    <property type="entry name" value="V-type_ATPase_csu/dsu_dom_3"/>
</dbReference>
<comment type="caution">
    <text evidence="3">The sequence shown here is derived from an EMBL/GenBank/DDBJ whole genome shotgun (WGS) entry which is preliminary data.</text>
</comment>
<dbReference type="GO" id="GO:0046961">
    <property type="term" value="F:proton-transporting ATPase activity, rotational mechanism"/>
    <property type="evidence" value="ECO:0007669"/>
    <property type="project" value="InterPro"/>
</dbReference>
<keyword evidence="1" id="KW-0813">Transport</keyword>
<keyword evidence="2" id="KW-0406">Ion transport</keyword>
<gene>
    <name evidence="3" type="ORF">LEA_20808</name>
</gene>
<dbReference type="Gene3D" id="1.10.132.50">
    <property type="entry name" value="ATP synthase (C/AC39) subunit, domain 3"/>
    <property type="match status" value="2"/>
</dbReference>
<dbReference type="SUPFAM" id="SSF103486">
    <property type="entry name" value="V-type ATP synthase subunit C"/>
    <property type="match status" value="1"/>
</dbReference>
<dbReference type="AlphaFoldDB" id="K1R4X1"/>
<reference evidence="3" key="1">
    <citation type="journal article" date="2013" name="Environ. Microbiol.">
        <title>Microbiota from the distal guts of lean and obese adolescents exhibit partial functional redundancy besides clear differences in community structure.</title>
        <authorList>
            <person name="Ferrer M."/>
            <person name="Ruiz A."/>
            <person name="Lanza F."/>
            <person name="Haange S.B."/>
            <person name="Oberbach A."/>
            <person name="Till H."/>
            <person name="Bargiela R."/>
            <person name="Campoy C."/>
            <person name="Segura M.T."/>
            <person name="Richter M."/>
            <person name="von Bergen M."/>
            <person name="Seifert J."/>
            <person name="Suarez A."/>
        </authorList>
    </citation>
    <scope>NUCLEOTIDE SEQUENCE</scope>
</reference>
<evidence type="ECO:0000256" key="2">
    <source>
        <dbReference type="ARBA" id="ARBA00023065"/>
    </source>
</evidence>
<evidence type="ECO:0000313" key="3">
    <source>
        <dbReference type="EMBL" id="EKC44117.1"/>
    </source>
</evidence>
<name>K1R4X1_9ZZZZ</name>
<organism evidence="3">
    <name type="scientific">human gut metagenome</name>
    <dbReference type="NCBI Taxonomy" id="408170"/>
    <lineage>
        <taxon>unclassified sequences</taxon>
        <taxon>metagenomes</taxon>
        <taxon>organismal metagenomes</taxon>
    </lineage>
</organism>
<dbReference type="InterPro" id="IPR036079">
    <property type="entry name" value="ATPase_csu/dsu_sf"/>
</dbReference>
<dbReference type="EMBL" id="AJWY01014314">
    <property type="protein sequence ID" value="EKC44117.1"/>
    <property type="molecule type" value="Genomic_DNA"/>
</dbReference>